<dbReference type="PANTHER" id="PTHR46880:SF5">
    <property type="entry name" value="DUF4371 DOMAIN-CONTAINING PROTEIN"/>
    <property type="match status" value="1"/>
</dbReference>
<evidence type="ECO:0000313" key="2">
    <source>
        <dbReference type="Proteomes" id="UP001519460"/>
    </source>
</evidence>
<organism evidence="1 2">
    <name type="scientific">Batillaria attramentaria</name>
    <dbReference type="NCBI Taxonomy" id="370345"/>
    <lineage>
        <taxon>Eukaryota</taxon>
        <taxon>Metazoa</taxon>
        <taxon>Spiralia</taxon>
        <taxon>Lophotrochozoa</taxon>
        <taxon>Mollusca</taxon>
        <taxon>Gastropoda</taxon>
        <taxon>Caenogastropoda</taxon>
        <taxon>Sorbeoconcha</taxon>
        <taxon>Cerithioidea</taxon>
        <taxon>Batillariidae</taxon>
        <taxon>Batillaria</taxon>
    </lineage>
</organism>
<evidence type="ECO:0000313" key="1">
    <source>
        <dbReference type="EMBL" id="KAK7508743.1"/>
    </source>
</evidence>
<protein>
    <submittedName>
        <fullName evidence="1">Uncharacterized protein</fullName>
    </submittedName>
</protein>
<reference evidence="1 2" key="1">
    <citation type="journal article" date="2023" name="Sci. Data">
        <title>Genome assembly of the Korean intertidal mud-creeper Batillaria attramentaria.</title>
        <authorList>
            <person name="Patra A.K."/>
            <person name="Ho P.T."/>
            <person name="Jun S."/>
            <person name="Lee S.J."/>
            <person name="Kim Y."/>
            <person name="Won Y.J."/>
        </authorList>
    </citation>
    <scope>NUCLEOTIDE SEQUENCE [LARGE SCALE GENOMIC DNA]</scope>
    <source>
        <strain evidence="1">Wonlab-2016</strain>
    </source>
</reference>
<proteinExistence type="predicted"/>
<name>A0ABD0MDQ3_9CAEN</name>
<dbReference type="Proteomes" id="UP001519460">
    <property type="component" value="Unassembled WGS sequence"/>
</dbReference>
<dbReference type="EMBL" id="JACVVK020000001">
    <property type="protein sequence ID" value="KAK7508743.1"/>
    <property type="molecule type" value="Genomic_DNA"/>
</dbReference>
<dbReference type="PANTHER" id="PTHR46880">
    <property type="entry name" value="RAS-ASSOCIATING DOMAIN-CONTAINING PROTEIN"/>
    <property type="match status" value="1"/>
</dbReference>
<dbReference type="AlphaFoldDB" id="A0ABD0MDQ3"/>
<comment type="caution">
    <text evidence="1">The sequence shown here is derived from an EMBL/GenBank/DDBJ whole genome shotgun (WGS) entry which is preliminary data.</text>
</comment>
<keyword evidence="2" id="KW-1185">Reference proteome</keyword>
<gene>
    <name evidence="1" type="ORF">BaRGS_00000309</name>
</gene>
<accession>A0ABD0MDQ3</accession>
<sequence>MCLLDKQKGLKIGKTYTNGIQARNFVGYTAKAQREKIRKEVEESPFISVMSDGATDSAVMEQEIIYVRFTHKGVPKVRFVGVATVEKADADHIFKGLKAVTGDVLSENWSEKLVAVGSDRA</sequence>